<name>A0A656QGB4_9BURK</name>
<gene>
    <name evidence="1" type="ORF">BG60_09205</name>
</gene>
<comment type="caution">
    <text evidence="1">The sequence shown here is derived from an EMBL/GenBank/DDBJ whole genome shotgun (WGS) entry which is preliminary data.</text>
</comment>
<evidence type="ECO:0000313" key="2">
    <source>
        <dbReference type="Proteomes" id="UP000027451"/>
    </source>
</evidence>
<reference evidence="1 2" key="1">
    <citation type="submission" date="2014-03" db="EMBL/GenBank/DDBJ databases">
        <title>Draft Genome Sequences of Four Burkholderia Strains.</title>
        <authorList>
            <person name="Liu X.Y."/>
            <person name="Li C.X."/>
            <person name="Xu J.H."/>
        </authorList>
    </citation>
    <scope>NUCLEOTIDE SEQUENCE [LARGE SCALE GENOMIC DNA]</scope>
    <source>
        <strain evidence="1 2">OP-1</strain>
    </source>
</reference>
<proteinExistence type="predicted"/>
<dbReference type="EMBL" id="JFHD01000016">
    <property type="protein sequence ID" value="KDR28885.1"/>
    <property type="molecule type" value="Genomic_DNA"/>
</dbReference>
<dbReference type="Proteomes" id="UP000027451">
    <property type="component" value="Unassembled WGS sequence"/>
</dbReference>
<organism evidence="1 2">
    <name type="scientific">Caballeronia zhejiangensis</name>
    <dbReference type="NCBI Taxonomy" id="871203"/>
    <lineage>
        <taxon>Bacteria</taxon>
        <taxon>Pseudomonadati</taxon>
        <taxon>Pseudomonadota</taxon>
        <taxon>Betaproteobacteria</taxon>
        <taxon>Burkholderiales</taxon>
        <taxon>Burkholderiaceae</taxon>
        <taxon>Caballeronia</taxon>
    </lineage>
</organism>
<accession>A0A656QGB4</accession>
<keyword evidence="2" id="KW-1185">Reference proteome</keyword>
<dbReference type="AlphaFoldDB" id="A0A656QGB4"/>
<protein>
    <submittedName>
        <fullName evidence="1">Uncharacterized protein</fullName>
    </submittedName>
</protein>
<evidence type="ECO:0000313" key="1">
    <source>
        <dbReference type="EMBL" id="KDR28885.1"/>
    </source>
</evidence>
<sequence length="73" mass="7992">MDYGKKQFFCRAKLIRYVLGFAHPKAFYGFCACSLLKPCNLSREVGGTVPKDTLLRCALEGTKTFATARPAGG</sequence>